<comment type="caution">
    <text evidence="1">The sequence shown here is derived from an EMBL/GenBank/DDBJ whole genome shotgun (WGS) entry which is preliminary data.</text>
</comment>
<accession>A0AAW2IMQ2</accession>
<gene>
    <name evidence="1" type="ORF">Sradi_7250600</name>
</gene>
<sequence>MGKPFKEPVFVDSRSALKSFGTWDWGSVRIELCKQKSSQLSVSIDKIPGSFGNYRFSYSVGKVARGIYGISGLESLPSLLKSQFFGKNKLLECLSVIQELIPASATSASYYRERWAFLLPQANFFGLRFR</sequence>
<organism evidence="1">
    <name type="scientific">Sesamum radiatum</name>
    <name type="common">Black benniseed</name>
    <dbReference type="NCBI Taxonomy" id="300843"/>
    <lineage>
        <taxon>Eukaryota</taxon>
        <taxon>Viridiplantae</taxon>
        <taxon>Streptophyta</taxon>
        <taxon>Embryophyta</taxon>
        <taxon>Tracheophyta</taxon>
        <taxon>Spermatophyta</taxon>
        <taxon>Magnoliopsida</taxon>
        <taxon>eudicotyledons</taxon>
        <taxon>Gunneridae</taxon>
        <taxon>Pentapetalae</taxon>
        <taxon>asterids</taxon>
        <taxon>lamiids</taxon>
        <taxon>Lamiales</taxon>
        <taxon>Pedaliaceae</taxon>
        <taxon>Sesamum</taxon>
    </lineage>
</organism>
<dbReference type="AlphaFoldDB" id="A0AAW2IMQ2"/>
<reference evidence="1" key="1">
    <citation type="submission" date="2020-06" db="EMBL/GenBank/DDBJ databases">
        <authorList>
            <person name="Li T."/>
            <person name="Hu X."/>
            <person name="Zhang T."/>
            <person name="Song X."/>
            <person name="Zhang H."/>
            <person name="Dai N."/>
            <person name="Sheng W."/>
            <person name="Hou X."/>
            <person name="Wei L."/>
        </authorList>
    </citation>
    <scope>NUCLEOTIDE SEQUENCE</scope>
    <source>
        <strain evidence="1">G02</strain>
        <tissue evidence="1">Leaf</tissue>
    </source>
</reference>
<dbReference type="EMBL" id="JACGWJ010001365">
    <property type="protein sequence ID" value="KAL0282850.1"/>
    <property type="molecule type" value="Genomic_DNA"/>
</dbReference>
<evidence type="ECO:0000313" key="1">
    <source>
        <dbReference type="EMBL" id="KAL0282850.1"/>
    </source>
</evidence>
<name>A0AAW2IMQ2_SESRA</name>
<protein>
    <submittedName>
        <fullName evidence="1">Uncharacterized protein</fullName>
    </submittedName>
</protein>
<reference evidence="1" key="2">
    <citation type="journal article" date="2024" name="Plant">
        <title>Genomic evolution and insights into agronomic trait innovations of Sesamum species.</title>
        <authorList>
            <person name="Miao H."/>
            <person name="Wang L."/>
            <person name="Qu L."/>
            <person name="Liu H."/>
            <person name="Sun Y."/>
            <person name="Le M."/>
            <person name="Wang Q."/>
            <person name="Wei S."/>
            <person name="Zheng Y."/>
            <person name="Lin W."/>
            <person name="Duan Y."/>
            <person name="Cao H."/>
            <person name="Xiong S."/>
            <person name="Wang X."/>
            <person name="Wei L."/>
            <person name="Li C."/>
            <person name="Ma Q."/>
            <person name="Ju M."/>
            <person name="Zhao R."/>
            <person name="Li G."/>
            <person name="Mu C."/>
            <person name="Tian Q."/>
            <person name="Mei H."/>
            <person name="Zhang T."/>
            <person name="Gao T."/>
            <person name="Zhang H."/>
        </authorList>
    </citation>
    <scope>NUCLEOTIDE SEQUENCE</scope>
    <source>
        <strain evidence="1">G02</strain>
    </source>
</reference>
<proteinExistence type="predicted"/>